<dbReference type="PANTHER" id="PTHR36810">
    <property type="entry name" value="BNACNNG47150D PROTEIN"/>
    <property type="match status" value="1"/>
</dbReference>
<feature type="compositionally biased region" description="Basic and acidic residues" evidence="1">
    <location>
        <begin position="225"/>
        <end position="235"/>
    </location>
</feature>
<organism evidence="2 3">
    <name type="scientific">Ananas comosus</name>
    <name type="common">Pineapple</name>
    <name type="synonym">Ananas ananas</name>
    <dbReference type="NCBI Taxonomy" id="4615"/>
    <lineage>
        <taxon>Eukaryota</taxon>
        <taxon>Viridiplantae</taxon>
        <taxon>Streptophyta</taxon>
        <taxon>Embryophyta</taxon>
        <taxon>Tracheophyta</taxon>
        <taxon>Spermatophyta</taxon>
        <taxon>Magnoliopsida</taxon>
        <taxon>Liliopsida</taxon>
        <taxon>Poales</taxon>
        <taxon>Bromeliaceae</taxon>
        <taxon>Bromelioideae</taxon>
        <taxon>Ananas</taxon>
    </lineage>
</organism>
<name>A0A199VEE4_ANACO</name>
<evidence type="ECO:0000313" key="3">
    <source>
        <dbReference type="Proteomes" id="UP000092600"/>
    </source>
</evidence>
<feature type="compositionally biased region" description="Low complexity" evidence="1">
    <location>
        <begin position="460"/>
        <end position="474"/>
    </location>
</feature>
<feature type="region of interest" description="Disordered" evidence="1">
    <location>
        <begin position="214"/>
        <end position="242"/>
    </location>
</feature>
<dbReference type="EMBL" id="LSRQ01002110">
    <property type="protein sequence ID" value="OAY75388.1"/>
    <property type="molecule type" value="Genomic_DNA"/>
</dbReference>
<proteinExistence type="predicted"/>
<accession>A0A199VEE4</accession>
<evidence type="ECO:0000313" key="2">
    <source>
        <dbReference type="EMBL" id="OAY75388.1"/>
    </source>
</evidence>
<dbReference type="AlphaFoldDB" id="A0A199VEE4"/>
<dbReference type="PANTHER" id="PTHR36810:SF1">
    <property type="entry name" value="OS05G0232200 PROTEIN"/>
    <property type="match status" value="1"/>
</dbReference>
<feature type="region of interest" description="Disordered" evidence="1">
    <location>
        <begin position="450"/>
        <end position="483"/>
    </location>
</feature>
<comment type="caution">
    <text evidence="2">The sequence shown here is derived from an EMBL/GenBank/DDBJ whole genome shotgun (WGS) entry which is preliminary data.</text>
</comment>
<protein>
    <submittedName>
        <fullName evidence="2">Uncharacterized protein</fullName>
    </submittedName>
</protein>
<sequence>MPGRIHVAVLECSDLPPPTSSAASLYLKVAMGRKEYGSAGMADFSFPVSSLREKLVVMLCNGEANIISEKELNTMPVVEKGNWDVTLPLEGGGNVLLRLQFLLSEEERKRIQDMRNSIKRKWEETLKGGNNTASEIRNTMLTGEYGNSSNALSSQEVQECSEVLVPKANETSTATTAATVEKFLPLDGVQERNDSAKRCPDPLIENSEILMTRSATESSSGLKDLSCKTTRESSPDRSSNSTVRKMISAFESGLPQETRPQFTKIKSEGSLKRMAFAIGNTEEKEPQQTMSKSFSSGMLSEINVQQNPTFSESLSLEMQDNFTESVYKDFHAHEEKTKLGVLLSSESKDIETRSKVIEPEEVLSLGGDAKDFETRSKVIEPEEVLSLGGDARDFETRSKVIEPEEVPSLGAPARSVGRGNLVSIAGSEGPVKFSIQKALGKENSLISLPKGYDGHDANTGSQSSGEVAASSEGSTELENLGLGSRNLDGNGNLNIDSKHFHHSKEANLEIVNKNEDTIEKYRSQEEAQPSREVIDEFFFGDVQGFNSTCSGSHYIKPMNFGVSHDIAKLIQLNNTSCCFEMLGLWIPRHVCITTRHGQLRDLLLRNCSLCTYTPRMDQSKFIAEANNKQKMPADAFDDVKRGENISSSGEDMDDDAGFSMFHGWLIGQGMQLVLMVCNSHSSSLSFSVISLQSDNSIIVEDLAINVLGSVLMLL</sequence>
<reference evidence="2 3" key="1">
    <citation type="journal article" date="2016" name="DNA Res.">
        <title>The draft genome of MD-2 pineapple using hybrid error correction of long reads.</title>
        <authorList>
            <person name="Redwan R.M."/>
            <person name="Saidin A."/>
            <person name="Kumar S.V."/>
        </authorList>
    </citation>
    <scope>NUCLEOTIDE SEQUENCE [LARGE SCALE GENOMIC DNA]</scope>
    <source>
        <strain evidence="3">cv. MD2</strain>
        <tissue evidence="2">Leaf</tissue>
    </source>
</reference>
<gene>
    <name evidence="2" type="ORF">ACMD2_01853</name>
</gene>
<dbReference type="Proteomes" id="UP000092600">
    <property type="component" value="Unassembled WGS sequence"/>
</dbReference>
<evidence type="ECO:0000256" key="1">
    <source>
        <dbReference type="SAM" id="MobiDB-lite"/>
    </source>
</evidence>